<accession>A0A3G1KQA7</accession>
<keyword evidence="8" id="KW-1185">Reference proteome</keyword>
<feature type="domain" description="4Fe-4S ferredoxin-type" evidence="6">
    <location>
        <begin position="36"/>
        <end position="65"/>
    </location>
</feature>
<evidence type="ECO:0000256" key="1">
    <source>
        <dbReference type="ARBA" id="ARBA00022485"/>
    </source>
</evidence>
<dbReference type="PROSITE" id="PS00198">
    <property type="entry name" value="4FE4S_FER_1"/>
    <property type="match status" value="2"/>
</dbReference>
<dbReference type="PANTHER" id="PTHR43724:SF1">
    <property type="entry name" value="PYRUVATE SYNTHASE SUBUNIT PORD"/>
    <property type="match status" value="1"/>
</dbReference>
<feature type="domain" description="4Fe-4S ferredoxin-type" evidence="6">
    <location>
        <begin position="225"/>
        <end position="255"/>
    </location>
</feature>
<dbReference type="PROSITE" id="PS51379">
    <property type="entry name" value="4FE4S_FER_2"/>
    <property type="match status" value="3"/>
</dbReference>
<dbReference type="InterPro" id="IPR017900">
    <property type="entry name" value="4Fe4S_Fe_S_CS"/>
</dbReference>
<dbReference type="Proteomes" id="UP000323521">
    <property type="component" value="Chromosome"/>
</dbReference>
<dbReference type="EMBL" id="CP017634">
    <property type="protein sequence ID" value="ATW24620.1"/>
    <property type="molecule type" value="Genomic_DNA"/>
</dbReference>
<dbReference type="KEGG" id="fwa:DCMF_07340"/>
<keyword evidence="3" id="KW-0677">Repeat</keyword>
<gene>
    <name evidence="7" type="ORF">DCMF_07340</name>
</gene>
<reference evidence="7 8" key="1">
    <citation type="submission" date="2016-10" db="EMBL/GenBank/DDBJ databases">
        <title>Complete Genome Sequence of Peptococcaceae strain DCMF.</title>
        <authorList>
            <person name="Edwards R.J."/>
            <person name="Holland S.I."/>
            <person name="Deshpande N.P."/>
            <person name="Wong Y.K."/>
            <person name="Ertan H."/>
            <person name="Manefield M."/>
            <person name="Russell T.L."/>
            <person name="Lee M.J."/>
        </authorList>
    </citation>
    <scope>NUCLEOTIDE SEQUENCE [LARGE SCALE GENOMIC DNA]</scope>
    <source>
        <strain evidence="7 8">DCMF</strain>
    </source>
</reference>
<dbReference type="RefSeq" id="WP_148133830.1">
    <property type="nucleotide sequence ID" value="NZ_CP017634.1"/>
</dbReference>
<sequence length="330" mass="35661">MGGMVGIQQELCLNNRYEKPACQLCRLHCPQGCIHGDLQIDLKRCDDCGLCLSACPAEAIGGAAYSGESLDALMKSAESPLFFSCCRQDSQSGWPCLGFLDARLLLASVYSGPEEDRQVVVDDRACARCKPAVAAYVQELLRDVGEMLRAAGKTPLIHGEAVGTVKRREKQVSRRSFFTGMIGEALHVVREIAGNNTCCEALPRQALFARHAGPFSLSGPISTKFFFGIAISDACRACGLCTRICPRQAITVQDQGQILEFYHLPQNCTGCGVCAAHCPQGALSLGPAPALAKYHVATRPLPRCIRCGSLYQPVGKQVLCLECLWKETCD</sequence>
<organism evidence="7 8">
    <name type="scientific">Formimonas warabiya</name>
    <dbReference type="NCBI Taxonomy" id="1761012"/>
    <lineage>
        <taxon>Bacteria</taxon>
        <taxon>Bacillati</taxon>
        <taxon>Bacillota</taxon>
        <taxon>Clostridia</taxon>
        <taxon>Eubacteriales</taxon>
        <taxon>Peptococcaceae</taxon>
        <taxon>Candidatus Formimonas</taxon>
    </lineage>
</organism>
<dbReference type="OrthoDB" id="9672at2"/>
<evidence type="ECO:0000256" key="4">
    <source>
        <dbReference type="ARBA" id="ARBA00023004"/>
    </source>
</evidence>
<dbReference type="Pfam" id="PF00037">
    <property type="entry name" value="Fer4"/>
    <property type="match status" value="1"/>
</dbReference>
<evidence type="ECO:0000256" key="5">
    <source>
        <dbReference type="ARBA" id="ARBA00023014"/>
    </source>
</evidence>
<evidence type="ECO:0000256" key="3">
    <source>
        <dbReference type="ARBA" id="ARBA00022737"/>
    </source>
</evidence>
<dbReference type="SUPFAM" id="SSF54862">
    <property type="entry name" value="4Fe-4S ferredoxins"/>
    <property type="match status" value="2"/>
</dbReference>
<protein>
    <recommendedName>
        <fullName evidence="6">4Fe-4S ferredoxin-type domain-containing protein</fullName>
    </recommendedName>
</protein>
<evidence type="ECO:0000259" key="6">
    <source>
        <dbReference type="PROSITE" id="PS51379"/>
    </source>
</evidence>
<keyword evidence="1" id="KW-0004">4Fe-4S</keyword>
<dbReference type="InterPro" id="IPR017896">
    <property type="entry name" value="4Fe4S_Fe-S-bd"/>
</dbReference>
<dbReference type="Gene3D" id="3.30.70.20">
    <property type="match status" value="2"/>
</dbReference>
<evidence type="ECO:0000313" key="7">
    <source>
        <dbReference type="EMBL" id="ATW24620.1"/>
    </source>
</evidence>
<name>A0A3G1KQA7_FORW1</name>
<dbReference type="Pfam" id="PF12838">
    <property type="entry name" value="Fer4_7"/>
    <property type="match status" value="1"/>
</dbReference>
<evidence type="ECO:0000256" key="2">
    <source>
        <dbReference type="ARBA" id="ARBA00022723"/>
    </source>
</evidence>
<feature type="domain" description="4Fe-4S ferredoxin-type" evidence="6">
    <location>
        <begin position="259"/>
        <end position="288"/>
    </location>
</feature>
<proteinExistence type="predicted"/>
<dbReference type="GO" id="GO:0051539">
    <property type="term" value="F:4 iron, 4 sulfur cluster binding"/>
    <property type="evidence" value="ECO:0007669"/>
    <property type="project" value="UniProtKB-KW"/>
</dbReference>
<evidence type="ECO:0000313" key="8">
    <source>
        <dbReference type="Proteomes" id="UP000323521"/>
    </source>
</evidence>
<dbReference type="AlphaFoldDB" id="A0A3G1KQA7"/>
<dbReference type="PANTHER" id="PTHR43724">
    <property type="entry name" value="PYRUVATE SYNTHASE SUBUNIT PORD"/>
    <property type="match status" value="1"/>
</dbReference>
<keyword evidence="5" id="KW-0411">Iron-sulfur</keyword>
<keyword evidence="4" id="KW-0408">Iron</keyword>
<dbReference type="GO" id="GO:0046872">
    <property type="term" value="F:metal ion binding"/>
    <property type="evidence" value="ECO:0007669"/>
    <property type="project" value="UniProtKB-KW"/>
</dbReference>
<keyword evidence="2" id="KW-0479">Metal-binding</keyword>